<proteinExistence type="inferred from homology"/>
<dbReference type="OrthoDB" id="9771229at2"/>
<keyword evidence="4" id="KW-0378">Hydrolase</keyword>
<dbReference type="AlphaFoldDB" id="B2A2J5"/>
<keyword evidence="2" id="KW-0540">Nuclease</keyword>
<feature type="domain" description="Endoribonuclease YicC-like N-terminal" evidence="6">
    <location>
        <begin position="1"/>
        <end position="155"/>
    </location>
</feature>
<dbReference type="STRING" id="457570.Nther_1327"/>
<dbReference type="InParanoid" id="B2A2J5"/>
<dbReference type="InterPro" id="IPR005229">
    <property type="entry name" value="YicC/YloC-like"/>
</dbReference>
<dbReference type="Pfam" id="PF03755">
    <property type="entry name" value="YicC-like_N"/>
    <property type="match status" value="1"/>
</dbReference>
<dbReference type="eggNOG" id="COG1561">
    <property type="taxonomic scope" value="Bacteria"/>
</dbReference>
<dbReference type="NCBIfam" id="TIGR00255">
    <property type="entry name" value="YicC/YloC family endoribonuclease"/>
    <property type="match status" value="1"/>
</dbReference>
<dbReference type="EMBL" id="CP001034">
    <property type="protein sequence ID" value="ACB84910.1"/>
    <property type="molecule type" value="Genomic_DNA"/>
</dbReference>
<dbReference type="Proteomes" id="UP000001683">
    <property type="component" value="Chromosome"/>
</dbReference>
<reference evidence="8 9" key="1">
    <citation type="submission" date="2008-04" db="EMBL/GenBank/DDBJ databases">
        <title>Complete sequence of chromosome of Natranaerobius thermophilus JW/NM-WN-LF.</title>
        <authorList>
            <consortium name="US DOE Joint Genome Institute"/>
            <person name="Copeland A."/>
            <person name="Lucas S."/>
            <person name="Lapidus A."/>
            <person name="Glavina del Rio T."/>
            <person name="Dalin E."/>
            <person name="Tice H."/>
            <person name="Bruce D."/>
            <person name="Goodwin L."/>
            <person name="Pitluck S."/>
            <person name="Chertkov O."/>
            <person name="Brettin T."/>
            <person name="Detter J.C."/>
            <person name="Han C."/>
            <person name="Kuske C.R."/>
            <person name="Schmutz J."/>
            <person name="Larimer F."/>
            <person name="Land M."/>
            <person name="Hauser L."/>
            <person name="Kyrpides N."/>
            <person name="Lykidis A."/>
            <person name="Mesbah N.M."/>
            <person name="Wiegel J."/>
        </authorList>
    </citation>
    <scope>NUCLEOTIDE SEQUENCE [LARGE SCALE GENOMIC DNA]</scope>
    <source>
        <strain evidence="9">ATCC BAA-1301 / DSM 18059 / JW/NM-WN-LF</strain>
    </source>
</reference>
<dbReference type="Pfam" id="PF08340">
    <property type="entry name" value="YicC-like_C"/>
    <property type="match status" value="1"/>
</dbReference>
<evidence type="ECO:0000259" key="7">
    <source>
        <dbReference type="Pfam" id="PF08340"/>
    </source>
</evidence>
<reference evidence="8 9" key="2">
    <citation type="journal article" date="2011" name="J. Bacteriol.">
        <title>Complete genome sequence of the anaerobic, halophilic alkalithermophile Natranaerobius thermophilus JW/NM-WN-LF.</title>
        <authorList>
            <person name="Zhao B."/>
            <person name="Mesbah N.M."/>
            <person name="Dalin E."/>
            <person name="Goodwin L."/>
            <person name="Nolan M."/>
            <person name="Pitluck S."/>
            <person name="Chertkov O."/>
            <person name="Brettin T.S."/>
            <person name="Han J."/>
            <person name="Larimer F.W."/>
            <person name="Land M.L."/>
            <person name="Hauser L."/>
            <person name="Kyrpides N."/>
            <person name="Wiegel J."/>
        </authorList>
    </citation>
    <scope>NUCLEOTIDE SEQUENCE [LARGE SCALE GENOMIC DNA]</scope>
    <source>
        <strain evidence="9">ATCC BAA-1301 / DSM 18059 / JW/NM-WN-LF</strain>
    </source>
</reference>
<dbReference type="GO" id="GO:0004521">
    <property type="term" value="F:RNA endonuclease activity"/>
    <property type="evidence" value="ECO:0007669"/>
    <property type="project" value="InterPro"/>
</dbReference>
<feature type="domain" description="Endoribonuclease YicC-like C-terminal" evidence="7">
    <location>
        <begin position="174"/>
        <end position="291"/>
    </location>
</feature>
<evidence type="ECO:0008006" key="10">
    <source>
        <dbReference type="Google" id="ProtNLM"/>
    </source>
</evidence>
<comment type="cofactor">
    <cofactor evidence="1">
        <name>a divalent metal cation</name>
        <dbReference type="ChEBI" id="CHEBI:60240"/>
    </cofactor>
</comment>
<evidence type="ECO:0000259" key="6">
    <source>
        <dbReference type="Pfam" id="PF03755"/>
    </source>
</evidence>
<keyword evidence="3" id="KW-0255">Endonuclease</keyword>
<evidence type="ECO:0000256" key="1">
    <source>
        <dbReference type="ARBA" id="ARBA00001968"/>
    </source>
</evidence>
<dbReference type="KEGG" id="nth:Nther_1327"/>
<name>B2A2J5_NATTJ</name>
<evidence type="ECO:0000256" key="2">
    <source>
        <dbReference type="ARBA" id="ARBA00022722"/>
    </source>
</evidence>
<keyword evidence="9" id="KW-1185">Reference proteome</keyword>
<protein>
    <recommendedName>
        <fullName evidence="10">YicC domain protein</fullName>
    </recommendedName>
</protein>
<dbReference type="InterPro" id="IPR013527">
    <property type="entry name" value="YicC-like_N"/>
</dbReference>
<dbReference type="PANTHER" id="PTHR30636">
    <property type="entry name" value="UPF0701 PROTEIN YICC"/>
    <property type="match status" value="1"/>
</dbReference>
<dbReference type="PANTHER" id="PTHR30636:SF3">
    <property type="entry name" value="UPF0701 PROTEIN YICC"/>
    <property type="match status" value="1"/>
</dbReference>
<dbReference type="FunCoup" id="B2A2J5">
    <property type="interactions" value="115"/>
</dbReference>
<dbReference type="HOGENOM" id="CLU_076609_1_0_9"/>
<dbReference type="GO" id="GO:0016787">
    <property type="term" value="F:hydrolase activity"/>
    <property type="evidence" value="ECO:0007669"/>
    <property type="project" value="UniProtKB-KW"/>
</dbReference>
<gene>
    <name evidence="8" type="ordered locus">Nther_1327</name>
</gene>
<comment type="similarity">
    <text evidence="5">Belongs to the YicC/YloC family.</text>
</comment>
<evidence type="ECO:0000313" key="9">
    <source>
        <dbReference type="Proteomes" id="UP000001683"/>
    </source>
</evidence>
<evidence type="ECO:0000256" key="3">
    <source>
        <dbReference type="ARBA" id="ARBA00022759"/>
    </source>
</evidence>
<evidence type="ECO:0000256" key="5">
    <source>
        <dbReference type="ARBA" id="ARBA00035648"/>
    </source>
</evidence>
<evidence type="ECO:0000256" key="4">
    <source>
        <dbReference type="ARBA" id="ARBA00022801"/>
    </source>
</evidence>
<sequence>MYSMTGFGSGDISAPEMEGKVDVKTLNHKYLDINVKGPKELFSLEDKIRQEISRKVARGRVEVRFKIHFTDQQNIEAKFNKSLAESYWQGLQELKKLTGEAEQPLLPVLAKMPEVFSLEQSDIDEESAWEAIYHGILEALDEVVEMKEREGKKLKTDIIDQSKHLQEIVSEIDNRKSYSENKGYERLTQRLSELLSEHDIDENRIIQEAAIYSDKANIDEELVRMHSHLNQIEQFVEEEGAIGKKLDFLVQEMIREINTIASKSNDEIISKLVIEAKSIIEKIREQVQNVE</sequence>
<evidence type="ECO:0000313" key="8">
    <source>
        <dbReference type="EMBL" id="ACB84910.1"/>
    </source>
</evidence>
<dbReference type="InterPro" id="IPR013551">
    <property type="entry name" value="YicC-like_C"/>
</dbReference>
<accession>B2A2J5</accession>
<organism evidence="8 9">
    <name type="scientific">Natranaerobius thermophilus (strain ATCC BAA-1301 / DSM 18059 / JW/NM-WN-LF)</name>
    <dbReference type="NCBI Taxonomy" id="457570"/>
    <lineage>
        <taxon>Bacteria</taxon>
        <taxon>Bacillati</taxon>
        <taxon>Bacillota</taxon>
        <taxon>Clostridia</taxon>
        <taxon>Natranaerobiales</taxon>
        <taxon>Natranaerobiaceae</taxon>
        <taxon>Natranaerobius</taxon>
    </lineage>
</organism>